<protein>
    <submittedName>
        <fullName evidence="1">Cysteine desulfurase</fullName>
    </submittedName>
</protein>
<dbReference type="Gene3D" id="1.10.260.50">
    <property type="match status" value="1"/>
</dbReference>
<evidence type="ECO:0000313" key="2">
    <source>
        <dbReference type="Proteomes" id="UP000199468"/>
    </source>
</evidence>
<reference evidence="1 2" key="1">
    <citation type="submission" date="2016-10" db="EMBL/GenBank/DDBJ databases">
        <authorList>
            <person name="Varghese N."/>
            <person name="Submissions S."/>
        </authorList>
    </citation>
    <scope>NUCLEOTIDE SEQUENCE [LARGE SCALE GENOMIC DNA]</scope>
    <source>
        <strain evidence="1 2">DSM 26672</strain>
    </source>
</reference>
<sequence>MSAPDRPIYLDYNGTTPVDPEVLDAMLPFLREQFGNA</sequence>
<dbReference type="SUPFAM" id="SSF53383">
    <property type="entry name" value="PLP-dependent transferases"/>
    <property type="match status" value="1"/>
</dbReference>
<dbReference type="Proteomes" id="UP000199468">
    <property type="component" value="Unassembled WGS sequence"/>
</dbReference>
<evidence type="ECO:0000313" key="1">
    <source>
        <dbReference type="EMBL" id="SDH67698.1"/>
    </source>
</evidence>
<dbReference type="Gene3D" id="3.90.1150.10">
    <property type="entry name" value="Aspartate Aminotransferase, domain 1"/>
    <property type="match status" value="1"/>
</dbReference>
<gene>
    <name evidence="1" type="ORF">SAMN05421844_11150</name>
</gene>
<keyword evidence="2" id="KW-1185">Reference proteome</keyword>
<organism evidence="1 2">
    <name type="scientific">Bosea robiniae</name>
    <dbReference type="NCBI Taxonomy" id="1036780"/>
    <lineage>
        <taxon>Bacteria</taxon>
        <taxon>Pseudomonadati</taxon>
        <taxon>Pseudomonadota</taxon>
        <taxon>Alphaproteobacteria</taxon>
        <taxon>Hyphomicrobiales</taxon>
        <taxon>Boseaceae</taxon>
        <taxon>Bosea</taxon>
    </lineage>
</organism>
<comment type="caution">
    <text evidence="1">The sequence shown here is derived from an EMBL/GenBank/DDBJ whole genome shotgun (WGS) entry which is preliminary data.</text>
</comment>
<accession>A0ABY0P8G0</accession>
<dbReference type="EMBL" id="FNBZ01000011">
    <property type="protein sequence ID" value="SDH67698.1"/>
    <property type="molecule type" value="Genomic_DNA"/>
</dbReference>
<name>A0ABY0P8G0_9HYPH</name>
<dbReference type="InterPro" id="IPR015422">
    <property type="entry name" value="PyrdxlP-dep_Trfase_small"/>
</dbReference>
<dbReference type="InterPro" id="IPR015424">
    <property type="entry name" value="PyrdxlP-dep_Trfase"/>
</dbReference>
<proteinExistence type="predicted"/>